<dbReference type="PANTHER" id="PTHR43719">
    <property type="entry name" value="TWO-COMPONENT HISTIDINE KINASE"/>
    <property type="match status" value="1"/>
</dbReference>
<proteinExistence type="predicted"/>
<dbReference type="SMART" id="SM00448">
    <property type="entry name" value="REC"/>
    <property type="match status" value="1"/>
</dbReference>
<keyword evidence="1 2" id="KW-0597">Phosphoprotein</keyword>
<dbReference type="SUPFAM" id="SSF55874">
    <property type="entry name" value="ATPase domain of HSP90 chaperone/DNA topoisomerase II/histidine kinase"/>
    <property type="match status" value="1"/>
</dbReference>
<dbReference type="PROSITE" id="PS50109">
    <property type="entry name" value="HIS_KIN"/>
    <property type="match status" value="1"/>
</dbReference>
<evidence type="ECO:0000259" key="5">
    <source>
        <dbReference type="PROSITE" id="PS50110"/>
    </source>
</evidence>
<dbReference type="Gene3D" id="1.10.287.130">
    <property type="match status" value="1"/>
</dbReference>
<dbReference type="HOGENOM" id="CLU_000445_82_4_1"/>
<evidence type="ECO:0000313" key="7">
    <source>
        <dbReference type="Proteomes" id="UP000016922"/>
    </source>
</evidence>
<dbReference type="InterPro" id="IPR003661">
    <property type="entry name" value="HisK_dim/P_dom"/>
</dbReference>
<dbReference type="PANTHER" id="PTHR43719:SF30">
    <property type="entry name" value="TWO-COMPONENT SYSTEM RESPONSE REGULATOR"/>
    <property type="match status" value="1"/>
</dbReference>
<feature type="modified residue" description="4-aspartylphosphate" evidence="2">
    <location>
        <position position="1151"/>
    </location>
</feature>
<dbReference type="Gene3D" id="3.30.565.10">
    <property type="entry name" value="Histidine kinase-like ATPase, C-terminal domain"/>
    <property type="match status" value="1"/>
</dbReference>
<dbReference type="Pfam" id="PF00512">
    <property type="entry name" value="HisKA"/>
    <property type="match status" value="1"/>
</dbReference>
<dbReference type="OMA" id="RQKWMEG"/>
<dbReference type="InterPro" id="IPR050956">
    <property type="entry name" value="2C_system_His_kinase"/>
</dbReference>
<dbReference type="GeneID" id="19463353"/>
<protein>
    <submittedName>
        <fullName evidence="6">CheY-like protein</fullName>
    </submittedName>
</protein>
<dbReference type="Proteomes" id="UP000016922">
    <property type="component" value="Unassembled WGS sequence"/>
</dbReference>
<dbReference type="SUPFAM" id="SSF55781">
    <property type="entry name" value="GAF domain-like"/>
    <property type="match status" value="1"/>
</dbReference>
<dbReference type="PRINTS" id="PR00344">
    <property type="entry name" value="BCTRLSENSOR"/>
</dbReference>
<dbReference type="RefSeq" id="XP_008084866.1">
    <property type="nucleotide sequence ID" value="XM_008086675.1"/>
</dbReference>
<dbReference type="AlphaFoldDB" id="S3CLX4"/>
<dbReference type="Pfam" id="PF00072">
    <property type="entry name" value="Response_reg"/>
    <property type="match status" value="1"/>
</dbReference>
<dbReference type="SMART" id="SM00388">
    <property type="entry name" value="HisKA"/>
    <property type="match status" value="1"/>
</dbReference>
<dbReference type="Gene3D" id="3.30.450.20">
    <property type="entry name" value="PAS domain"/>
    <property type="match status" value="2"/>
</dbReference>
<name>S3CLX4_GLAL2</name>
<dbReference type="SUPFAM" id="SSF52172">
    <property type="entry name" value="CheY-like"/>
    <property type="match status" value="1"/>
</dbReference>
<dbReference type="InterPro" id="IPR036890">
    <property type="entry name" value="HATPase_C_sf"/>
</dbReference>
<dbReference type="InterPro" id="IPR004358">
    <property type="entry name" value="Sig_transdc_His_kin-like_C"/>
</dbReference>
<dbReference type="OrthoDB" id="60033at2759"/>
<dbReference type="InterPro" id="IPR035965">
    <property type="entry name" value="PAS-like_dom_sf"/>
</dbReference>
<evidence type="ECO:0000259" key="4">
    <source>
        <dbReference type="PROSITE" id="PS50109"/>
    </source>
</evidence>
<feature type="domain" description="Response regulatory" evidence="5">
    <location>
        <begin position="1091"/>
        <end position="1222"/>
    </location>
</feature>
<evidence type="ECO:0000313" key="6">
    <source>
        <dbReference type="EMBL" id="EPE27507.1"/>
    </source>
</evidence>
<evidence type="ECO:0000256" key="3">
    <source>
        <dbReference type="SAM" id="MobiDB-lite"/>
    </source>
</evidence>
<dbReference type="InterPro" id="IPR005467">
    <property type="entry name" value="His_kinase_dom"/>
</dbReference>
<dbReference type="InterPro" id="IPR058846">
    <property type="entry name" value="PAS-like"/>
</dbReference>
<dbReference type="SUPFAM" id="SSF47384">
    <property type="entry name" value="Homodimeric domain of signal transducing histidine kinase"/>
    <property type="match status" value="1"/>
</dbReference>
<dbReference type="CDD" id="cd17546">
    <property type="entry name" value="REC_hyHK_CKI1_RcsC-like"/>
    <property type="match status" value="1"/>
</dbReference>
<evidence type="ECO:0000256" key="2">
    <source>
        <dbReference type="PROSITE-ProRule" id="PRU00169"/>
    </source>
</evidence>
<keyword evidence="7" id="KW-1185">Reference proteome</keyword>
<dbReference type="InterPro" id="IPR001789">
    <property type="entry name" value="Sig_transdc_resp-reg_receiver"/>
</dbReference>
<organism evidence="6 7">
    <name type="scientific">Glarea lozoyensis (strain ATCC 20868 / MF5171)</name>
    <dbReference type="NCBI Taxonomy" id="1116229"/>
    <lineage>
        <taxon>Eukaryota</taxon>
        <taxon>Fungi</taxon>
        <taxon>Dikarya</taxon>
        <taxon>Ascomycota</taxon>
        <taxon>Pezizomycotina</taxon>
        <taxon>Leotiomycetes</taxon>
        <taxon>Helotiales</taxon>
        <taxon>Helotiaceae</taxon>
        <taxon>Glarea</taxon>
    </lineage>
</organism>
<dbReference type="SUPFAM" id="SSF55785">
    <property type="entry name" value="PYP-like sensor domain (PAS domain)"/>
    <property type="match status" value="1"/>
</dbReference>
<dbReference type="GO" id="GO:0000155">
    <property type="term" value="F:phosphorelay sensor kinase activity"/>
    <property type="evidence" value="ECO:0007669"/>
    <property type="project" value="InterPro"/>
</dbReference>
<dbReference type="InterPro" id="IPR011006">
    <property type="entry name" value="CheY-like_superfamily"/>
</dbReference>
<dbReference type="InterPro" id="IPR003594">
    <property type="entry name" value="HATPase_dom"/>
</dbReference>
<feature type="domain" description="Histidine kinase" evidence="4">
    <location>
        <begin position="770"/>
        <end position="1038"/>
    </location>
</feature>
<dbReference type="eggNOG" id="KOG0519">
    <property type="taxonomic scope" value="Eukaryota"/>
</dbReference>
<accession>S3CLX4</accession>
<dbReference type="InterPro" id="IPR036097">
    <property type="entry name" value="HisK_dim/P_sf"/>
</dbReference>
<dbReference type="KEGG" id="glz:GLAREA_04298"/>
<dbReference type="SMART" id="SM00387">
    <property type="entry name" value="HATPase_c"/>
    <property type="match status" value="1"/>
</dbReference>
<sequence>MNTLHRRGSLPYGELLKTESTVTNTALDVVRTEGDDASGFQAVGLFEYLDTDDRPIFALDLKSPTNKIPVYQNAALRKLQVIGGGDGHQNTDHAVVDAQSGFLLDWAVSFPDATNIPPSSHWGIRWTGRTLRNKWRIITGNVTTLSPDSSQRHSQTDSSLSRRSRSPSRTESTGGRGSNASSISKASLEKHLAAFSIDQGIDNIVRRTAQHEERQPTETSHLMETTGTMDGIGPFDITRPNSAGDISPHVQFFLDFDWASTELGPISSWSLELRRMCNYLMADPRPASMFWGEQKIMMYNEAYVHVTGDMHPGMMGKEFLDAWGVVAGDFTAPFEKSAVTGCGFSIDNARFNLVRHEYLEEIYYHISMVPIQLGQGQTAYYNPVNDTTRQVLSDRRMAFLLLLGRELSAATEPKDFWWILLQCLGVKHLDLPFAALYSAGCTIHETLFESSDQSHALKNWSLEGLVEIPERNSPVPRRFGACEKIEEFLPNFPELIKANSPTLLSLADGSLPKCIADNLRTEDGIVPFEAAVFLPIKSTSDTTLGFLILGINPMKRFDDDYQLFIDLLSRQLATSIAAAVLFEEETSRSKLAAEKATIDRNEISKELDNQKHVAIEIENRFRNMADLAPTGMFHIDTQGVLVYANNEYYALTEHPKNVSYPMSWYSIILEADHPTMDVYWAKLLSGEEVNFELRLKRPFVTEEVFAGEKITGPTWIIAAAYAEKNPAGEVTGVLGTITDISRVKWAEGFQKTKMLEAVEMKRQQENFIDMTSHEMRNPLSAIIMSADWIGNLSEFDGGGKDVVVPRETIDSIADASSTILLCAQHQKRIIDDILTLSKLDADLLFIAPIEAQPVAVVRDALKMFEGELHKADLTLRFIVEESYTRLSVDWVKLDPSRVNQVFINLISNAIKFTSTEEKRQIVVKVGASTEPPKPKNDLEFLPKSHNTSNEILSCGTPDQTIYLSISVQDSGRGLDENEKNQLFKRFSQASVRTHVQYGGNGLGLFISRRLTEIQGGQIGVASAAGVGSTFAFYIQTPRCDAPERTSPRLSPVDIDAHTKLISPAVIANIRKSPLPKVHEGRILEIPAAPKHVLVVEDNLVNQKVLSKQLRAAGCIVAVANHGREALEFLQTTHFWTGLEDEGVKLSIVLMDLEMPVMDGLTCVQKIRELQKEGKMTSHVPVIAVTANARSEQIANAKEHGMDSVVTKPFRIPELLPEMDRVLRRARGEDRPVVGERSVSAPA</sequence>
<reference evidence="6 7" key="1">
    <citation type="journal article" date="2013" name="BMC Genomics">
        <title>Genomics-driven discovery of the pneumocandin biosynthetic gene cluster in the fungus Glarea lozoyensis.</title>
        <authorList>
            <person name="Chen L."/>
            <person name="Yue Q."/>
            <person name="Zhang X."/>
            <person name="Xiang M."/>
            <person name="Wang C."/>
            <person name="Li S."/>
            <person name="Che Y."/>
            <person name="Ortiz-Lopez F.J."/>
            <person name="Bills G.F."/>
            <person name="Liu X."/>
            <person name="An Z."/>
        </authorList>
    </citation>
    <scope>NUCLEOTIDE SEQUENCE [LARGE SCALE GENOMIC DNA]</scope>
    <source>
        <strain evidence="7">ATCC 20868 / MF5171</strain>
    </source>
</reference>
<gene>
    <name evidence="6" type="ORF">GLAREA_04298</name>
</gene>
<dbReference type="Gene3D" id="3.40.50.2300">
    <property type="match status" value="1"/>
</dbReference>
<dbReference type="Pfam" id="PF02518">
    <property type="entry name" value="HATPase_c"/>
    <property type="match status" value="1"/>
</dbReference>
<dbReference type="EMBL" id="KE145369">
    <property type="protein sequence ID" value="EPE27507.1"/>
    <property type="molecule type" value="Genomic_DNA"/>
</dbReference>
<feature type="region of interest" description="Disordered" evidence="3">
    <location>
        <begin position="142"/>
        <end position="183"/>
    </location>
</feature>
<dbReference type="CDD" id="cd00082">
    <property type="entry name" value="HisKA"/>
    <property type="match status" value="1"/>
</dbReference>
<dbReference type="Pfam" id="PF26131">
    <property type="entry name" value="PAS-like"/>
    <property type="match status" value="1"/>
</dbReference>
<evidence type="ECO:0000256" key="1">
    <source>
        <dbReference type="ARBA" id="ARBA00022553"/>
    </source>
</evidence>
<feature type="compositionally biased region" description="Low complexity" evidence="3">
    <location>
        <begin position="156"/>
        <end position="173"/>
    </location>
</feature>
<dbReference type="PROSITE" id="PS50110">
    <property type="entry name" value="RESPONSE_REGULATORY"/>
    <property type="match status" value="1"/>
</dbReference>